<feature type="binding site" evidence="9">
    <location>
        <position position="153"/>
    </location>
    <ligand>
        <name>substrate</name>
    </ligand>
</feature>
<dbReference type="PANTHER" id="PTHR23417:SF14">
    <property type="entry name" value="PENTACOTRIPEPTIDE-REPEAT REGION OF PRORP DOMAIN-CONTAINING PROTEIN"/>
    <property type="match status" value="1"/>
</dbReference>
<dbReference type="RefSeq" id="WP_073269283.1">
    <property type="nucleotide sequence ID" value="NZ_FQTU01000001.1"/>
</dbReference>
<protein>
    <recommendedName>
        <fullName evidence="9">tRNA (guanine-N(7)-)-methyltransferase</fullName>
        <ecNumber evidence="9">2.1.1.33</ecNumber>
    </recommendedName>
    <alternativeName>
        <fullName evidence="9">tRNA (guanine(46)-N(7))-methyltransferase</fullName>
    </alternativeName>
    <alternativeName>
        <fullName evidence="9">tRNA(m7G46)-methyltransferase</fullName>
    </alternativeName>
</protein>
<dbReference type="PANTHER" id="PTHR23417">
    <property type="entry name" value="3-DEOXY-D-MANNO-OCTULOSONIC-ACID TRANSFERASE/TRNA GUANINE-N 7 - -METHYLTRANSFERASE"/>
    <property type="match status" value="1"/>
</dbReference>
<proteinExistence type="inferred from homology"/>
<feature type="binding site" evidence="9">
    <location>
        <position position="121"/>
    </location>
    <ligand>
        <name>substrate</name>
    </ligand>
</feature>
<keyword evidence="3 9" id="KW-0489">Methyltransferase</keyword>
<feature type="binding site" evidence="9">
    <location>
        <position position="68"/>
    </location>
    <ligand>
        <name>S-adenosyl-L-methionine</name>
        <dbReference type="ChEBI" id="CHEBI:59789"/>
    </ligand>
</feature>
<comment type="pathway">
    <text evidence="7 9">tRNA modification; N(7)-methylguanine-tRNA biosynthesis.</text>
</comment>
<keyword evidence="11" id="KW-1185">Reference proteome</keyword>
<evidence type="ECO:0000256" key="6">
    <source>
        <dbReference type="ARBA" id="ARBA00022694"/>
    </source>
</evidence>
<dbReference type="PROSITE" id="PS51625">
    <property type="entry name" value="SAM_MT_TRMB"/>
    <property type="match status" value="1"/>
</dbReference>
<dbReference type="InterPro" id="IPR029063">
    <property type="entry name" value="SAM-dependent_MTases_sf"/>
</dbReference>
<evidence type="ECO:0000256" key="5">
    <source>
        <dbReference type="ARBA" id="ARBA00022691"/>
    </source>
</evidence>
<dbReference type="NCBIfam" id="NF001080">
    <property type="entry name" value="PRK00121.2-2"/>
    <property type="match status" value="1"/>
</dbReference>
<dbReference type="EC" id="2.1.1.33" evidence="9"/>
<dbReference type="InterPro" id="IPR003358">
    <property type="entry name" value="tRNA_(Gua-N-7)_MeTrfase_Trmb"/>
</dbReference>
<dbReference type="Pfam" id="PF02390">
    <property type="entry name" value="Methyltransf_4"/>
    <property type="match status" value="1"/>
</dbReference>
<name>A0A1M4SKR7_9FIRM</name>
<evidence type="ECO:0000256" key="8">
    <source>
        <dbReference type="ARBA" id="ARBA00060767"/>
    </source>
</evidence>
<dbReference type="OrthoDB" id="9802090at2"/>
<accession>A0A1M4SKR7</accession>
<evidence type="ECO:0000313" key="11">
    <source>
        <dbReference type="Proteomes" id="UP000184251"/>
    </source>
</evidence>
<dbReference type="NCBIfam" id="TIGR00091">
    <property type="entry name" value="tRNA (guanosine(46)-N7)-methyltransferase TrmB"/>
    <property type="match status" value="1"/>
</dbReference>
<sequence length="211" mass="25131">MRLRKKPWAEPEMRKDSKVIFNQSEHKGHWKEVFGNASPIHLELGCGKGRFITQKAQENPDMNFIALDYQNEVLIYLLRKINELNIENVRILPMRADFLEAVFSKDEISKIYINFCNPWPKDRHQKRRLTHTRFLEKYDAFLKTGGLLEFKTDDTQLYNDSLRYFYNSGYSLIFKTTDLHNSDLKDNTKTEYEEKFSSMGIKIKYASVERR</sequence>
<dbReference type="Proteomes" id="UP000184251">
    <property type="component" value="Unassembled WGS sequence"/>
</dbReference>
<dbReference type="CDD" id="cd02440">
    <property type="entry name" value="AdoMet_MTases"/>
    <property type="match status" value="1"/>
</dbReference>
<evidence type="ECO:0000256" key="4">
    <source>
        <dbReference type="ARBA" id="ARBA00022679"/>
    </source>
</evidence>
<dbReference type="EMBL" id="FQTU01000001">
    <property type="protein sequence ID" value="SHE32800.1"/>
    <property type="molecule type" value="Genomic_DNA"/>
</dbReference>
<feature type="binding site" evidence="9">
    <location>
        <position position="117"/>
    </location>
    <ligand>
        <name>S-adenosyl-L-methionine</name>
        <dbReference type="ChEBI" id="CHEBI:59789"/>
    </ligand>
</feature>
<gene>
    <name evidence="9" type="primary">trmB</name>
    <name evidence="10" type="ORF">SAMN02746064_00297</name>
</gene>
<dbReference type="GO" id="GO:0043527">
    <property type="term" value="C:tRNA methyltransferase complex"/>
    <property type="evidence" value="ECO:0007669"/>
    <property type="project" value="TreeGrafter"/>
</dbReference>
<dbReference type="UniPathway" id="UPA00989"/>
<keyword evidence="6 9" id="KW-0819">tRNA processing</keyword>
<dbReference type="FunFam" id="3.40.50.150:FF:000035">
    <property type="entry name" value="tRNA (guanine-N(7)-)-methyltransferase"/>
    <property type="match status" value="1"/>
</dbReference>
<dbReference type="AlphaFoldDB" id="A0A1M4SKR7"/>
<organism evidence="10 11">
    <name type="scientific">Alkalibacter saccharofermentans DSM 14828</name>
    <dbReference type="NCBI Taxonomy" id="1120975"/>
    <lineage>
        <taxon>Bacteria</taxon>
        <taxon>Bacillati</taxon>
        <taxon>Bacillota</taxon>
        <taxon>Clostridia</taxon>
        <taxon>Eubacteriales</taxon>
        <taxon>Eubacteriaceae</taxon>
        <taxon>Alkalibacter</taxon>
    </lineage>
</organism>
<dbReference type="InterPro" id="IPR055361">
    <property type="entry name" value="tRNA_methyltr_TrmB_bact"/>
</dbReference>
<dbReference type="STRING" id="1120975.SAMN02746064_00297"/>
<reference evidence="10 11" key="1">
    <citation type="submission" date="2016-11" db="EMBL/GenBank/DDBJ databases">
        <authorList>
            <person name="Jaros S."/>
            <person name="Januszkiewicz K."/>
            <person name="Wedrychowicz H."/>
        </authorList>
    </citation>
    <scope>NUCLEOTIDE SEQUENCE [LARGE SCALE GENOMIC DNA]</scope>
    <source>
        <strain evidence="10 11">DSM 14828</strain>
    </source>
</reference>
<evidence type="ECO:0000313" key="10">
    <source>
        <dbReference type="EMBL" id="SHE32800.1"/>
    </source>
</evidence>
<comment type="similarity">
    <text evidence="8 9">Belongs to the class I-like SAM-binding methyltransferase superfamily. TrmB family.</text>
</comment>
<dbReference type="Gene3D" id="3.40.50.150">
    <property type="entry name" value="Vaccinia Virus protein VP39"/>
    <property type="match status" value="1"/>
</dbReference>
<evidence type="ECO:0000256" key="7">
    <source>
        <dbReference type="ARBA" id="ARBA00060552"/>
    </source>
</evidence>
<comment type="catalytic activity">
    <reaction evidence="1 9">
        <text>guanosine(46) in tRNA + S-adenosyl-L-methionine = N(7)-methylguanosine(46) in tRNA + S-adenosyl-L-homocysteine</text>
        <dbReference type="Rhea" id="RHEA:42708"/>
        <dbReference type="Rhea" id="RHEA-COMP:10188"/>
        <dbReference type="Rhea" id="RHEA-COMP:10189"/>
        <dbReference type="ChEBI" id="CHEBI:57856"/>
        <dbReference type="ChEBI" id="CHEBI:59789"/>
        <dbReference type="ChEBI" id="CHEBI:74269"/>
        <dbReference type="ChEBI" id="CHEBI:74480"/>
        <dbReference type="EC" id="2.1.1.33"/>
    </reaction>
</comment>
<dbReference type="GO" id="GO:0008176">
    <property type="term" value="F:tRNA (guanine(46)-N7)-methyltransferase activity"/>
    <property type="evidence" value="ECO:0007669"/>
    <property type="project" value="UniProtKB-UniRule"/>
</dbReference>
<feature type="binding site" evidence="9">
    <location>
        <position position="43"/>
    </location>
    <ligand>
        <name>S-adenosyl-L-methionine</name>
        <dbReference type="ChEBI" id="CHEBI:59789"/>
    </ligand>
</feature>
<evidence type="ECO:0000256" key="1">
    <source>
        <dbReference type="ARBA" id="ARBA00000142"/>
    </source>
</evidence>
<comment type="caution">
    <text evidence="9">Lacks conserved residue(s) required for the propagation of feature annotation.</text>
</comment>
<keyword evidence="5 9" id="KW-0949">S-adenosyl-L-methionine</keyword>
<evidence type="ECO:0000256" key="9">
    <source>
        <dbReference type="HAMAP-Rule" id="MF_01057"/>
    </source>
</evidence>
<dbReference type="SUPFAM" id="SSF53335">
    <property type="entry name" value="S-adenosyl-L-methionine-dependent methyltransferases"/>
    <property type="match status" value="1"/>
</dbReference>
<keyword evidence="4 9" id="KW-0808">Transferase</keyword>
<comment type="function">
    <text evidence="2 9">Catalyzes the formation of N(7)-methylguanine at position 46 (m7G46) in tRNA.</text>
</comment>
<evidence type="ECO:0000256" key="3">
    <source>
        <dbReference type="ARBA" id="ARBA00022603"/>
    </source>
</evidence>
<evidence type="ECO:0000256" key="2">
    <source>
        <dbReference type="ARBA" id="ARBA00003015"/>
    </source>
</evidence>
<dbReference type="HAMAP" id="MF_01057">
    <property type="entry name" value="tRNA_methyltr_TrmB"/>
    <property type="match status" value="1"/>
</dbReference>
<feature type="binding site" evidence="9">
    <location>
        <begin position="190"/>
        <end position="193"/>
    </location>
    <ligand>
        <name>substrate</name>
    </ligand>
</feature>